<evidence type="ECO:0000313" key="6">
    <source>
        <dbReference type="EMBL" id="KAF2453480.1"/>
    </source>
</evidence>
<comment type="cofactor">
    <cofactor evidence="1">
        <name>Zn(2+)</name>
        <dbReference type="ChEBI" id="CHEBI:29105"/>
    </cofactor>
</comment>
<keyword evidence="2" id="KW-0479">Metal-binding</keyword>
<feature type="non-terminal residue" evidence="6">
    <location>
        <position position="1"/>
    </location>
</feature>
<dbReference type="Gene3D" id="3.40.50.720">
    <property type="entry name" value="NAD(P)-binding Rossmann-like Domain"/>
    <property type="match status" value="1"/>
</dbReference>
<dbReference type="EMBL" id="MU001697">
    <property type="protein sequence ID" value="KAF2453480.1"/>
    <property type="molecule type" value="Genomic_DNA"/>
</dbReference>
<dbReference type="InterPro" id="IPR013154">
    <property type="entry name" value="ADH-like_N"/>
</dbReference>
<evidence type="ECO:0000259" key="5">
    <source>
        <dbReference type="SMART" id="SM00829"/>
    </source>
</evidence>
<dbReference type="CDD" id="cd05283">
    <property type="entry name" value="CAD1"/>
    <property type="match status" value="1"/>
</dbReference>
<dbReference type="InterPro" id="IPR036291">
    <property type="entry name" value="NAD(P)-bd_dom_sf"/>
</dbReference>
<dbReference type="InterPro" id="IPR011032">
    <property type="entry name" value="GroES-like_sf"/>
</dbReference>
<keyword evidence="3" id="KW-0862">Zinc</keyword>
<reference evidence="6" key="1">
    <citation type="journal article" date="2020" name="Stud. Mycol.">
        <title>101 Dothideomycetes genomes: a test case for predicting lifestyles and emergence of pathogens.</title>
        <authorList>
            <person name="Haridas S."/>
            <person name="Albert R."/>
            <person name="Binder M."/>
            <person name="Bloem J."/>
            <person name="Labutti K."/>
            <person name="Salamov A."/>
            <person name="Andreopoulos B."/>
            <person name="Baker S."/>
            <person name="Barry K."/>
            <person name="Bills G."/>
            <person name="Bluhm B."/>
            <person name="Cannon C."/>
            <person name="Castanera R."/>
            <person name="Culley D."/>
            <person name="Daum C."/>
            <person name="Ezra D."/>
            <person name="Gonzalez J."/>
            <person name="Henrissat B."/>
            <person name="Kuo A."/>
            <person name="Liang C."/>
            <person name="Lipzen A."/>
            <person name="Lutzoni F."/>
            <person name="Magnuson J."/>
            <person name="Mondo S."/>
            <person name="Nolan M."/>
            <person name="Ohm R."/>
            <person name="Pangilinan J."/>
            <person name="Park H.-J."/>
            <person name="Ramirez L."/>
            <person name="Alfaro M."/>
            <person name="Sun H."/>
            <person name="Tritt A."/>
            <person name="Yoshinaga Y."/>
            <person name="Zwiers L.-H."/>
            <person name="Turgeon B."/>
            <person name="Goodwin S."/>
            <person name="Spatafora J."/>
            <person name="Crous P."/>
            <person name="Grigoriev I."/>
        </authorList>
    </citation>
    <scope>NUCLEOTIDE SEQUENCE</scope>
    <source>
        <strain evidence="6">ATCC 16933</strain>
    </source>
</reference>
<dbReference type="InterPro" id="IPR020843">
    <property type="entry name" value="ER"/>
</dbReference>
<evidence type="ECO:0000256" key="1">
    <source>
        <dbReference type="ARBA" id="ARBA00001947"/>
    </source>
</evidence>
<evidence type="ECO:0000256" key="4">
    <source>
        <dbReference type="ARBA" id="ARBA00023002"/>
    </source>
</evidence>
<dbReference type="OrthoDB" id="1879366at2759"/>
<dbReference type="Gene3D" id="3.90.180.10">
    <property type="entry name" value="Medium-chain alcohol dehydrogenases, catalytic domain"/>
    <property type="match status" value="1"/>
</dbReference>
<dbReference type="InterPro" id="IPR013149">
    <property type="entry name" value="ADH-like_C"/>
</dbReference>
<feature type="domain" description="Enoyl reductase (ER)" evidence="5">
    <location>
        <begin position="2"/>
        <end position="330"/>
    </location>
</feature>
<dbReference type="GO" id="GO:0046872">
    <property type="term" value="F:metal ion binding"/>
    <property type="evidence" value="ECO:0007669"/>
    <property type="project" value="UniProtKB-KW"/>
</dbReference>
<name>A0A6A6NNX3_9PEZI</name>
<dbReference type="Proteomes" id="UP000799766">
    <property type="component" value="Unassembled WGS sequence"/>
</dbReference>
<organism evidence="6 7">
    <name type="scientific">Lineolata rhizophorae</name>
    <dbReference type="NCBI Taxonomy" id="578093"/>
    <lineage>
        <taxon>Eukaryota</taxon>
        <taxon>Fungi</taxon>
        <taxon>Dikarya</taxon>
        <taxon>Ascomycota</taxon>
        <taxon>Pezizomycotina</taxon>
        <taxon>Dothideomycetes</taxon>
        <taxon>Dothideomycetes incertae sedis</taxon>
        <taxon>Lineolatales</taxon>
        <taxon>Lineolataceae</taxon>
        <taxon>Lineolata</taxon>
    </lineage>
</organism>
<dbReference type="Pfam" id="PF00107">
    <property type="entry name" value="ADH_zinc_N"/>
    <property type="match status" value="1"/>
</dbReference>
<dbReference type="AlphaFoldDB" id="A0A6A6NNX3"/>
<dbReference type="Pfam" id="PF08240">
    <property type="entry name" value="ADH_N"/>
    <property type="match status" value="1"/>
</dbReference>
<keyword evidence="7" id="KW-1185">Reference proteome</keyword>
<dbReference type="SUPFAM" id="SSF50129">
    <property type="entry name" value="GroES-like"/>
    <property type="match status" value="1"/>
</dbReference>
<gene>
    <name evidence="6" type="ORF">BDY21DRAFT_292955</name>
</gene>
<evidence type="ECO:0000256" key="2">
    <source>
        <dbReference type="ARBA" id="ARBA00022723"/>
    </source>
</evidence>
<evidence type="ECO:0000256" key="3">
    <source>
        <dbReference type="ARBA" id="ARBA00022833"/>
    </source>
</evidence>
<proteinExistence type="predicted"/>
<dbReference type="PANTHER" id="PTHR42683">
    <property type="entry name" value="ALDEHYDE REDUCTASE"/>
    <property type="match status" value="1"/>
</dbReference>
<accession>A0A6A6NNX3</accession>
<protein>
    <submittedName>
        <fullName evidence="6">NADP-dependent alcohol dehydrogenase</fullName>
    </submittedName>
</protein>
<dbReference type="SUPFAM" id="SSF51735">
    <property type="entry name" value="NAD(P)-binding Rossmann-fold domains"/>
    <property type="match status" value="1"/>
</dbReference>
<evidence type="ECO:0000313" key="7">
    <source>
        <dbReference type="Proteomes" id="UP000799766"/>
    </source>
</evidence>
<dbReference type="InterPro" id="IPR047109">
    <property type="entry name" value="CAD-like"/>
</dbReference>
<dbReference type="GO" id="GO:0016616">
    <property type="term" value="F:oxidoreductase activity, acting on the CH-OH group of donors, NAD or NADP as acceptor"/>
    <property type="evidence" value="ECO:0007669"/>
    <property type="project" value="InterPro"/>
</dbReference>
<sequence>RGSSSGKVVQTTFELPPVKPDEVLVKVTHSGLCGSDIHMLSQPLVLGHEGKSTSMRIGIVEEVGSACSLFNVGDRVGWGLLNSTCGHCAFCLTGKDAYCPEGRNYGTVDFDTQGSLCSHAVRKEQWIFHVPDSMTSEDAGPLMCGGGTVWVPLIGHCKPYERVGIVAIGGLGHLAIQFAAKMGCDVVVFSSTEDKREEAMNLGASEFYPTRGVSDYATLGVTKPIDRLLITSSVKFNLGIFYPILAKNAKIFPLSVDSGDLTAPYFLTVFCGHEIIGSCICSRYLQDKMLDFAARNGIHAIVEKFPMTREGIQAAVDKLGSRKMRYRGVIGWDY</sequence>
<keyword evidence="4" id="KW-0560">Oxidoreductase</keyword>
<dbReference type="FunFam" id="3.40.50.720:FF:000022">
    <property type="entry name" value="Cinnamyl alcohol dehydrogenase"/>
    <property type="match status" value="1"/>
</dbReference>
<dbReference type="SMART" id="SM00829">
    <property type="entry name" value="PKS_ER"/>
    <property type="match status" value="1"/>
</dbReference>